<gene>
    <name evidence="2" type="ORF">J4G33_16445</name>
</gene>
<protein>
    <recommendedName>
        <fullName evidence="4">Transmembrane protein</fullName>
    </recommendedName>
</protein>
<dbReference type="Proteomes" id="UP000664209">
    <property type="component" value="Unassembled WGS sequence"/>
</dbReference>
<evidence type="ECO:0000313" key="3">
    <source>
        <dbReference type="Proteomes" id="UP000664209"/>
    </source>
</evidence>
<name>A0A939RWF9_9CELL</name>
<feature type="transmembrane region" description="Helical" evidence="1">
    <location>
        <begin position="82"/>
        <end position="104"/>
    </location>
</feature>
<feature type="transmembrane region" description="Helical" evidence="1">
    <location>
        <begin position="110"/>
        <end position="134"/>
    </location>
</feature>
<evidence type="ECO:0000313" key="2">
    <source>
        <dbReference type="EMBL" id="MBO1753400.1"/>
    </source>
</evidence>
<dbReference type="AlphaFoldDB" id="A0A939RWF9"/>
<sequence>MDRTAQVASPLPPATMLLVSLLAWFVALLLLGVAIAAGLAAGPSEQPTFLVVAGVSGVSAVLVAVVAAVLPRPDATRRVELAGRSALVVAMVGAAVAVVVAAGSDGSGRFSIAAVAGAVGIATVVVVVGARTVARRGVATR</sequence>
<evidence type="ECO:0008006" key="4">
    <source>
        <dbReference type="Google" id="ProtNLM"/>
    </source>
</evidence>
<organism evidence="2 3">
    <name type="scientific">Actinotalea soli</name>
    <dbReference type="NCBI Taxonomy" id="2819234"/>
    <lineage>
        <taxon>Bacteria</taxon>
        <taxon>Bacillati</taxon>
        <taxon>Actinomycetota</taxon>
        <taxon>Actinomycetes</taxon>
        <taxon>Micrococcales</taxon>
        <taxon>Cellulomonadaceae</taxon>
        <taxon>Actinotalea</taxon>
    </lineage>
</organism>
<feature type="transmembrane region" description="Helical" evidence="1">
    <location>
        <begin position="50"/>
        <end position="70"/>
    </location>
</feature>
<dbReference type="RefSeq" id="WP_208057089.1">
    <property type="nucleotide sequence ID" value="NZ_JAGEMK010000012.1"/>
</dbReference>
<keyword evidence="1" id="KW-1133">Transmembrane helix</keyword>
<proteinExistence type="predicted"/>
<keyword evidence="1" id="KW-0812">Transmembrane</keyword>
<keyword evidence="3" id="KW-1185">Reference proteome</keyword>
<keyword evidence="1" id="KW-0472">Membrane</keyword>
<dbReference type="EMBL" id="JAGEMK010000012">
    <property type="protein sequence ID" value="MBO1753400.1"/>
    <property type="molecule type" value="Genomic_DNA"/>
</dbReference>
<evidence type="ECO:0000256" key="1">
    <source>
        <dbReference type="SAM" id="Phobius"/>
    </source>
</evidence>
<accession>A0A939RWF9</accession>
<comment type="caution">
    <text evidence="2">The sequence shown here is derived from an EMBL/GenBank/DDBJ whole genome shotgun (WGS) entry which is preliminary data.</text>
</comment>
<reference evidence="2" key="1">
    <citation type="submission" date="2021-03" db="EMBL/GenBank/DDBJ databases">
        <title>Actinotalea soli sp. nov., isolated from soil.</title>
        <authorList>
            <person name="Ping W."/>
            <person name="Zhang J."/>
        </authorList>
    </citation>
    <scope>NUCLEOTIDE SEQUENCE</scope>
    <source>
        <strain evidence="2">BY-33</strain>
    </source>
</reference>